<feature type="compositionally biased region" description="Basic and acidic residues" evidence="1">
    <location>
        <begin position="372"/>
        <end position="384"/>
    </location>
</feature>
<organism evidence="3">
    <name type="scientific">Neospora caninum (strain Liverpool)</name>
    <dbReference type="NCBI Taxonomy" id="572307"/>
    <lineage>
        <taxon>Eukaryota</taxon>
        <taxon>Sar</taxon>
        <taxon>Alveolata</taxon>
        <taxon>Apicomplexa</taxon>
        <taxon>Conoidasida</taxon>
        <taxon>Coccidia</taxon>
        <taxon>Eucoccidiorida</taxon>
        <taxon>Eimeriorina</taxon>
        <taxon>Sarcocystidae</taxon>
        <taxon>Neospora</taxon>
    </lineage>
</organism>
<name>A0A0F7U8W2_NEOCL</name>
<feature type="compositionally biased region" description="Basic and acidic residues" evidence="1">
    <location>
        <begin position="626"/>
        <end position="635"/>
    </location>
</feature>
<evidence type="ECO:0000313" key="3">
    <source>
        <dbReference type="EMBL" id="CEL65486.1"/>
    </source>
</evidence>
<sequence length="1582" mass="167770">MRFLCVYLLFVCLSACLQLGPLSPSLFVWSRSSCFLTGTVLALHWILSVPLSHSPLPRVVAAFAPVSRDSTASSFSRSLARSVSPFSPYCQFPSRSSPLRSLCCWFSPSPFSPLSPVPSSCLAQRPSASVRGSETRRKLWTSLSLERAPQLHSSLSAVRWRPRPRRGEEGKMDPLRKAPFSTVLKQAHASTPCWPRSSPPAALVCPPFPRPRRTTSARSWLPKNRPISDKPIIPPCARRPQSCFCPSAFPCSPSLSSSLQKIVSSPQAPSSAFSRPPTPHLSPSLSALPVSSTSSLLQPPFPASLFASSFSSSASSVPSLSPTSHSPRSRPPAWSFSSSLLSAVRHECSCASPPESTSPAVSGDAGAAGDSGPERRQETPKTAERRAAAWSVSWRASSNFAEVGLWRGTAYSLSAASSSRRVSSGGREKAGCAAQASPLASLSKWGDRRRRETSGETALFSSGDQPGVAKETEPAGEVYLQKARADPRLSALRSPSSSSSFPVEERRALKFRSSESVHAKGWARDAGLPARVTRTERKEGSEEQTRDAGKSEESLQRAPRGGAPLSQASSPSEESHATAGWQISKEGGKGASAQFPRFSGSRSGGERYSGKAPMTSLQATSANVPWDKERPRVDSGETGDLGDGTAGAKWRKTGEKKLAYTGGSRSAYSWSPWKKTNQGKGAESGTGQQFPITFPSSNFAPSSTSLNAQKKTNGETGKGGRTKTPASPSPFGAAGASPSSPSSRFQPSSSSRLQSPSSSSSRLQSPSSSSSRLQSPSSSSSRLQSPSSSPSSTSFRRPWMKWAPSGETVQGGRKGGAGSGQETSSASSPASLLFSLEKREEEEARMAALRQALSAQEVTDLQREVAETVASLPAEFLKGCGHEEKVRAFEKQAAGEVNEEGRSSKQTTPEDAHAQSLGKSSSSPSPHSPSLSPLRPWPSVVAANGPVVSVLLTLAHYRLTDCERLRSMQPSGGGSSGGASVPFSPAPFSSGAPTLVLSADGKTPDALFHGHKQYVKAAQVLQEAAIPVRSLPEALVLFRLKGLAFKGAEKRLKMEPDAAAQAPRPVFASSTLQAVFEALETGTCAEIRERRQQKRLEAIASLMQIDGVGRKTAETVVDQCGILSPEELRLSLAVAIAESEAGRSGEEAGSDTAAKASRKREKKGRATKADTGETEDARQGASATLLALFGTPQLRANVLHGAALTASMHPTEFLMWQKKLVAAVGDSAFDSLSFSLPPHASHSPSSSSQFDVAADHGAHGASVDEERGGEGRGPGVLVTPVVAVGGGLFSRAASSASRPGNRPREIDVFLSMLPEPLPVPPASLLSLQGGGDGEGPKRRQPAERRRSAERGDSAGPNGAAPETVAACDWSAARREDLLEGVKKRKNELFSRFLAVLQKNNLVEDVLEQKDGPAAFPWARLIVRLPWNTVAKRQLRVRVVSPDILPFISLESRCSATPFKEIQEHVKTRFNCQLTADRLVFPPSTSPRPSTSSSASSETCSSADAAGDAGAEASVGGRSAGAEKVQEERREKLKDLVSTWVFTEDQLLQGLEVPVPLSLGQRLVSLSYRGYISASGSQRQPSR</sequence>
<feature type="compositionally biased region" description="Low complexity" evidence="1">
    <location>
        <begin position="820"/>
        <end position="835"/>
    </location>
</feature>
<feature type="compositionally biased region" description="Basic and acidic residues" evidence="1">
    <location>
        <begin position="1253"/>
        <end position="1270"/>
    </location>
</feature>
<feature type="region of interest" description="Disordered" evidence="1">
    <location>
        <begin position="205"/>
        <end position="226"/>
    </location>
</feature>
<feature type="compositionally biased region" description="Low complexity" evidence="1">
    <location>
        <begin position="1237"/>
        <end position="1248"/>
    </location>
</feature>
<feature type="compositionally biased region" description="Basic and acidic residues" evidence="1">
    <location>
        <begin position="533"/>
        <end position="555"/>
    </location>
</feature>
<feature type="compositionally biased region" description="Polar residues" evidence="1">
    <location>
        <begin position="455"/>
        <end position="464"/>
    </location>
</feature>
<feature type="compositionally biased region" description="Basic and acidic residues" evidence="1">
    <location>
        <begin position="1167"/>
        <end position="1178"/>
    </location>
</feature>
<feature type="region of interest" description="Disordered" evidence="1">
    <location>
        <begin position="1320"/>
        <end position="1366"/>
    </location>
</feature>
<evidence type="ECO:0000256" key="1">
    <source>
        <dbReference type="SAM" id="MobiDB-lite"/>
    </source>
</evidence>
<dbReference type="EMBL" id="LN714479">
    <property type="protein sequence ID" value="CEL65486.1"/>
    <property type="molecule type" value="Genomic_DNA"/>
</dbReference>
<feature type="region of interest" description="Disordered" evidence="1">
    <location>
        <begin position="351"/>
        <end position="384"/>
    </location>
</feature>
<feature type="compositionally biased region" description="Polar residues" evidence="1">
    <location>
        <begin position="663"/>
        <end position="715"/>
    </location>
</feature>
<feature type="compositionally biased region" description="Low complexity" evidence="1">
    <location>
        <begin position="725"/>
        <end position="792"/>
    </location>
</feature>
<feature type="compositionally biased region" description="Low complexity" evidence="1">
    <location>
        <begin position="360"/>
        <end position="371"/>
    </location>
</feature>
<feature type="region of interest" description="Disordered" evidence="1">
    <location>
        <begin position="441"/>
        <end position="846"/>
    </location>
</feature>
<feature type="compositionally biased region" description="Low complexity" evidence="1">
    <location>
        <begin position="488"/>
        <end position="500"/>
    </location>
</feature>
<feature type="region of interest" description="Disordered" evidence="1">
    <location>
        <begin position="1237"/>
        <end position="1277"/>
    </location>
</feature>
<feature type="compositionally biased region" description="Basic residues" evidence="1">
    <location>
        <begin position="1156"/>
        <end position="1166"/>
    </location>
</feature>
<feature type="region of interest" description="Disordered" evidence="1">
    <location>
        <begin position="267"/>
        <end position="289"/>
    </location>
</feature>
<evidence type="ECO:0008006" key="4">
    <source>
        <dbReference type="Google" id="ProtNLM"/>
    </source>
</evidence>
<feature type="compositionally biased region" description="Low complexity" evidence="1">
    <location>
        <begin position="916"/>
        <end position="933"/>
    </location>
</feature>
<feature type="compositionally biased region" description="Basic and acidic residues" evidence="1">
    <location>
        <begin position="899"/>
        <end position="913"/>
    </location>
</feature>
<proteinExistence type="predicted"/>
<reference evidence="3" key="1">
    <citation type="journal article" date="2015" name="PLoS ONE">
        <title>Comprehensive Evaluation of Toxoplasma gondii VEG and Neospora caninum LIV Genomes with Tachyzoite Stage Transcriptome and Proteome Defines Novel Transcript Features.</title>
        <authorList>
            <person name="Ramaprasad A."/>
            <person name="Mourier T."/>
            <person name="Naeem R."/>
            <person name="Malas T.B."/>
            <person name="Moussa E."/>
            <person name="Panigrahi A."/>
            <person name="Vermont S.J."/>
            <person name="Otto T.D."/>
            <person name="Wastling J."/>
            <person name="Pain A."/>
        </authorList>
    </citation>
    <scope>NUCLEOTIDE SEQUENCE</scope>
    <source>
        <strain evidence="3">Liverpool</strain>
    </source>
</reference>
<feature type="compositionally biased region" description="Basic and acidic residues" evidence="1">
    <location>
        <begin position="503"/>
        <end position="518"/>
    </location>
</feature>
<feature type="region of interest" description="Disordered" evidence="1">
    <location>
        <begin position="417"/>
        <end position="436"/>
    </location>
</feature>
<protein>
    <recommendedName>
        <fullName evidence="4">Transmembrane protein</fullName>
    </recommendedName>
</protein>
<feature type="compositionally biased region" description="Basic and acidic residues" evidence="1">
    <location>
        <begin position="445"/>
        <end position="454"/>
    </location>
</feature>
<evidence type="ECO:0000256" key="2">
    <source>
        <dbReference type="SAM" id="SignalP"/>
    </source>
</evidence>
<feature type="region of interest" description="Disordered" evidence="1">
    <location>
        <begin position="893"/>
        <end position="933"/>
    </location>
</feature>
<feature type="region of interest" description="Disordered" evidence="1">
    <location>
        <begin position="1480"/>
        <end position="1525"/>
    </location>
</feature>
<keyword evidence="2" id="KW-0732">Signal</keyword>
<feature type="signal peptide" evidence="2">
    <location>
        <begin position="1"/>
        <end position="19"/>
    </location>
</feature>
<gene>
    <name evidence="3" type="ORF">BN1204_013290</name>
</gene>
<feature type="compositionally biased region" description="Basic and acidic residues" evidence="1">
    <location>
        <begin position="836"/>
        <end position="845"/>
    </location>
</feature>
<feature type="compositionally biased region" description="Low complexity" evidence="1">
    <location>
        <begin position="1486"/>
        <end position="1516"/>
    </location>
</feature>
<feature type="chain" id="PRO_5002523319" description="Transmembrane protein" evidence="2">
    <location>
        <begin position="20"/>
        <end position="1582"/>
    </location>
</feature>
<feature type="compositionally biased region" description="Basic and acidic residues" evidence="1">
    <location>
        <begin position="1334"/>
        <end position="1352"/>
    </location>
</feature>
<accession>A0A0F7U8W2</accession>
<feature type="region of interest" description="Disordered" evidence="1">
    <location>
        <begin position="1141"/>
        <end position="1178"/>
    </location>
</feature>